<reference evidence="1 2" key="1">
    <citation type="submission" date="2015-07" db="EMBL/GenBank/DDBJ databases">
        <title>High-quality draft genome sequence of Oceanobacillus caeni HM6, a bacillus isolated from a human feces.</title>
        <authorList>
            <person name="Kumar J."/>
            <person name="Verma M.K."/>
            <person name="Pandey R."/>
            <person name="Bhambi M."/>
            <person name="Chauhan N."/>
        </authorList>
    </citation>
    <scope>NUCLEOTIDE SEQUENCE [LARGE SCALE GENOMIC DNA]</scope>
    <source>
        <strain evidence="1 2">HM6</strain>
    </source>
</reference>
<proteinExistence type="predicted"/>
<accession>A0ABR5MLI6</accession>
<evidence type="ECO:0008006" key="3">
    <source>
        <dbReference type="Google" id="ProtNLM"/>
    </source>
</evidence>
<protein>
    <recommendedName>
        <fullName evidence="3">Flagellar hook-length control protein-like C-terminal domain-containing protein</fullName>
    </recommendedName>
</protein>
<organism evidence="1 2">
    <name type="scientific">Oceanobacillus caeni</name>
    <dbReference type="NCBI Taxonomy" id="405946"/>
    <lineage>
        <taxon>Bacteria</taxon>
        <taxon>Bacillati</taxon>
        <taxon>Bacillota</taxon>
        <taxon>Bacilli</taxon>
        <taxon>Bacillales</taxon>
        <taxon>Bacillaceae</taxon>
        <taxon>Oceanobacillus</taxon>
    </lineage>
</organism>
<sequence>MAQIQLKNQTVIAKLEIPLAIGDHYHFQVHVSNQVLYLKVIGKKLKNQSKLDIPALLKSLGVKDSEANRLFLQKLMVDGVSFEKTQLMQALKLLDTYKNNEQVQDVLKELIQRRLPLTDSIFKAIYSKNTESQSKLISNLINELQKQENFTDTYTMLRNFIKPGPMQSNNYFETEPKELFLRHLHQFLANSGFDYEYTIRNQGDITQPSIKGYLLQMLSVDGEHQIHAEKLLHYLNGMQLNTIHETDNFIQVNFNLPGEVLGLKEDLNLELKSKKSEKGTIDPNYCRIYFHLELEYLQETIIDMHIQQRNITITVYNNVEGLKQETIPLQKRLKSGLEKLNYHLTNVLFKPIPSESNISSTAPNKDYNISNFTGVDFRI</sequence>
<comment type="caution">
    <text evidence="1">The sequence shown here is derived from an EMBL/GenBank/DDBJ whole genome shotgun (WGS) entry which is preliminary data.</text>
</comment>
<name>A0ABR5MLI6_9BACI</name>
<evidence type="ECO:0000313" key="1">
    <source>
        <dbReference type="EMBL" id="KPH77029.1"/>
    </source>
</evidence>
<evidence type="ECO:0000313" key="2">
    <source>
        <dbReference type="Proteomes" id="UP000037854"/>
    </source>
</evidence>
<keyword evidence="2" id="KW-1185">Reference proteome</keyword>
<dbReference type="EMBL" id="LGTK01000010">
    <property type="protein sequence ID" value="KPH77029.1"/>
    <property type="molecule type" value="Genomic_DNA"/>
</dbReference>
<gene>
    <name evidence="1" type="ORF">AFL42_04730</name>
</gene>
<dbReference type="Proteomes" id="UP000037854">
    <property type="component" value="Unassembled WGS sequence"/>
</dbReference>